<organism evidence="3 4">
    <name type="scientific">Nelumbo nucifera</name>
    <name type="common">Sacred lotus</name>
    <dbReference type="NCBI Taxonomy" id="4432"/>
    <lineage>
        <taxon>Eukaryota</taxon>
        <taxon>Viridiplantae</taxon>
        <taxon>Streptophyta</taxon>
        <taxon>Embryophyta</taxon>
        <taxon>Tracheophyta</taxon>
        <taxon>Spermatophyta</taxon>
        <taxon>Magnoliopsida</taxon>
        <taxon>Proteales</taxon>
        <taxon>Nelumbonaceae</taxon>
        <taxon>Nelumbo</taxon>
    </lineage>
</organism>
<accession>A0A1U8Q3Y3</accession>
<evidence type="ECO:0000313" key="4">
    <source>
        <dbReference type="RefSeq" id="XP_019053533.1"/>
    </source>
</evidence>
<dbReference type="GeneID" id="104598709"/>
<evidence type="ECO:0000313" key="3">
    <source>
        <dbReference type="Proteomes" id="UP000189703"/>
    </source>
</evidence>
<dbReference type="Proteomes" id="UP000189703">
    <property type="component" value="Unplaced"/>
</dbReference>
<feature type="signal peptide" evidence="2">
    <location>
        <begin position="1"/>
        <end position="22"/>
    </location>
</feature>
<dbReference type="KEGG" id="nnu:104598709"/>
<sequence>MSSLLFLLFLQCLSLSLLACDARYLRGIATESSIQVHYSGKELEKAKLDETTSVIIPLKMKPSLPEQVRKRKQEATDGESMMGKGQGGAISHEPNHSKASLEEVGETRKKISGCCSKFKPSLFAV</sequence>
<name>A0A1U8Q3Y3_NELNU</name>
<dbReference type="InParanoid" id="A0A1U8Q3Y3"/>
<dbReference type="eggNOG" id="ENOG502S9GK">
    <property type="taxonomic scope" value="Eukaryota"/>
</dbReference>
<keyword evidence="2" id="KW-0732">Signal</keyword>
<evidence type="ECO:0000256" key="2">
    <source>
        <dbReference type="SAM" id="SignalP"/>
    </source>
</evidence>
<protein>
    <submittedName>
        <fullName evidence="4">Uncharacterized protein LOC104598709</fullName>
    </submittedName>
</protein>
<gene>
    <name evidence="4" type="primary">LOC104598709</name>
</gene>
<reference evidence="4" key="1">
    <citation type="submission" date="2025-08" db="UniProtKB">
        <authorList>
            <consortium name="RefSeq"/>
        </authorList>
    </citation>
    <scope>IDENTIFICATION</scope>
</reference>
<feature type="chain" id="PRO_5010550397" evidence="2">
    <location>
        <begin position="23"/>
        <end position="125"/>
    </location>
</feature>
<evidence type="ECO:0000256" key="1">
    <source>
        <dbReference type="SAM" id="MobiDB-lite"/>
    </source>
</evidence>
<dbReference type="RefSeq" id="XP_019053533.1">
    <property type="nucleotide sequence ID" value="XM_019197988.1"/>
</dbReference>
<dbReference type="AlphaFoldDB" id="A0A1U8Q3Y3"/>
<keyword evidence="3" id="KW-1185">Reference proteome</keyword>
<proteinExistence type="predicted"/>
<feature type="compositionally biased region" description="Basic and acidic residues" evidence="1">
    <location>
        <begin position="93"/>
        <end position="104"/>
    </location>
</feature>
<feature type="region of interest" description="Disordered" evidence="1">
    <location>
        <begin position="65"/>
        <end position="104"/>
    </location>
</feature>